<dbReference type="SUPFAM" id="SSF50978">
    <property type="entry name" value="WD40 repeat-like"/>
    <property type="match status" value="1"/>
</dbReference>
<dbReference type="SMART" id="SM00320">
    <property type="entry name" value="WD40"/>
    <property type="match status" value="6"/>
</dbReference>
<dbReference type="InterPro" id="IPR019775">
    <property type="entry name" value="WD40_repeat_CS"/>
</dbReference>
<dbReference type="PANTHER" id="PTHR22850">
    <property type="entry name" value="WD40 REPEAT FAMILY"/>
    <property type="match status" value="1"/>
</dbReference>
<dbReference type="Pfam" id="PF00400">
    <property type="entry name" value="WD40"/>
    <property type="match status" value="3"/>
</dbReference>
<keyword evidence="4" id="KW-0677">Repeat</keyword>
<dbReference type="PROSITE" id="PS50294">
    <property type="entry name" value="WD_REPEATS_REGION"/>
    <property type="match status" value="1"/>
</dbReference>
<proteinExistence type="inferred from homology"/>
<dbReference type="InterPro" id="IPR036322">
    <property type="entry name" value="WD40_repeat_dom_sf"/>
</dbReference>
<name>A0A5S6QCL6_TRIMR</name>
<evidence type="ECO:0000256" key="6">
    <source>
        <dbReference type="PROSITE-ProRule" id="PRU00221"/>
    </source>
</evidence>
<dbReference type="GO" id="GO:0005634">
    <property type="term" value="C:nucleus"/>
    <property type="evidence" value="ECO:0007669"/>
    <property type="project" value="UniProtKB-SubCell"/>
</dbReference>
<protein>
    <submittedName>
        <fullName evidence="8">WD_REPEATS_REGION domain-containing protein</fullName>
    </submittedName>
</protein>
<organism evidence="7 8">
    <name type="scientific">Trichuris muris</name>
    <name type="common">Mouse whipworm</name>
    <dbReference type="NCBI Taxonomy" id="70415"/>
    <lineage>
        <taxon>Eukaryota</taxon>
        <taxon>Metazoa</taxon>
        <taxon>Ecdysozoa</taxon>
        <taxon>Nematoda</taxon>
        <taxon>Enoplea</taxon>
        <taxon>Dorylaimia</taxon>
        <taxon>Trichinellida</taxon>
        <taxon>Trichuridae</taxon>
        <taxon>Trichuris</taxon>
    </lineage>
</organism>
<evidence type="ECO:0000313" key="7">
    <source>
        <dbReference type="Proteomes" id="UP000046395"/>
    </source>
</evidence>
<evidence type="ECO:0000256" key="3">
    <source>
        <dbReference type="ARBA" id="ARBA00022574"/>
    </source>
</evidence>
<evidence type="ECO:0000256" key="1">
    <source>
        <dbReference type="ARBA" id="ARBA00004123"/>
    </source>
</evidence>
<feature type="repeat" description="WD" evidence="6">
    <location>
        <begin position="356"/>
        <end position="391"/>
    </location>
</feature>
<accession>A0A5S6QCL6</accession>
<dbReference type="InterPro" id="IPR001680">
    <property type="entry name" value="WD40_rpt"/>
</dbReference>
<keyword evidence="3 6" id="KW-0853">WD repeat</keyword>
<comment type="similarity">
    <text evidence="2">Belongs to the WD repeat RBAP46/RBAP48/MSI1 family.</text>
</comment>
<evidence type="ECO:0000313" key="8">
    <source>
        <dbReference type="WBParaSite" id="TMUE_1000004963.1"/>
    </source>
</evidence>
<dbReference type="PROSITE" id="PS00678">
    <property type="entry name" value="WD_REPEATS_1"/>
    <property type="match status" value="2"/>
</dbReference>
<reference evidence="8" key="1">
    <citation type="submission" date="2019-12" db="UniProtKB">
        <authorList>
            <consortium name="WormBaseParasite"/>
        </authorList>
    </citation>
    <scope>IDENTIFICATION</scope>
</reference>
<dbReference type="AlphaFoldDB" id="A0A5S6QCL6"/>
<feature type="repeat" description="WD" evidence="6">
    <location>
        <begin position="256"/>
        <end position="291"/>
    </location>
</feature>
<dbReference type="InterPro" id="IPR020472">
    <property type="entry name" value="WD40_PAC1"/>
</dbReference>
<dbReference type="WBParaSite" id="TMUE_1000004963.1">
    <property type="protein sequence ID" value="TMUE_1000004963.1"/>
    <property type="gene ID" value="WBGene00302551"/>
</dbReference>
<evidence type="ECO:0000256" key="4">
    <source>
        <dbReference type="ARBA" id="ARBA00022737"/>
    </source>
</evidence>
<dbReference type="STRING" id="70415.A0A5S6QCL6"/>
<dbReference type="PROSITE" id="PS50082">
    <property type="entry name" value="WD_REPEATS_2"/>
    <property type="match status" value="2"/>
</dbReference>
<comment type="subcellular location">
    <subcellularLocation>
        <location evidence="1">Nucleus</location>
    </subcellularLocation>
</comment>
<dbReference type="InterPro" id="IPR015943">
    <property type="entry name" value="WD40/YVTN_repeat-like_dom_sf"/>
</dbReference>
<dbReference type="PRINTS" id="PR00320">
    <property type="entry name" value="GPROTEINBRPT"/>
</dbReference>
<dbReference type="Gene3D" id="2.130.10.10">
    <property type="entry name" value="YVTN repeat-like/Quinoprotein amine dehydrogenase"/>
    <property type="match status" value="1"/>
</dbReference>
<keyword evidence="7" id="KW-1185">Reference proteome</keyword>
<evidence type="ECO:0000256" key="5">
    <source>
        <dbReference type="ARBA" id="ARBA00023242"/>
    </source>
</evidence>
<dbReference type="Proteomes" id="UP000046395">
    <property type="component" value="Unassembled WGS sequence"/>
</dbReference>
<dbReference type="InterPro" id="IPR050459">
    <property type="entry name" value="WD_repeat_RBAP46/RBAP48/MSI1"/>
</dbReference>
<keyword evidence="5" id="KW-0539">Nucleus</keyword>
<sequence>MEENCELKQWFAESRSLFDRLCIQSIPSTCSTIEWLPQGDQGNDCNVEISQLRLTVGTNADVGGRGNIIDFDYALSKLQLRPDLPDVQSNTYIVANDACKLNRCFTIVHDGKVNRCRYMPQCPEMLATQTDSGEVHLFDKERLPRMTTVFDIPSPTFSLKGQKKPGLGLSWSACRTGDLLSSSEDGRVYYWNVMTLERTNRDAVDAHRMFTYGSVSANEVAWSNHIPQLFASVCQDGRLCLWDISTPDPSTPVVNVLSHEQSATCVAFNKLNPALLATGSSDKTLAIWDLRRVKEKLFSVAIADGHVTRLDWSPHNELIISTGHTDGRINIWNLGMPSCSDTAANEHCASNLMFTYDGHKRAVNDLSWHSEIPFLMASIGSDRYIHVWQMDICAYKDILPGGAMLNNVKR</sequence>
<evidence type="ECO:0000256" key="2">
    <source>
        <dbReference type="ARBA" id="ARBA00009341"/>
    </source>
</evidence>